<dbReference type="InterPro" id="IPR011051">
    <property type="entry name" value="RmlC_Cupin_sf"/>
</dbReference>
<evidence type="ECO:0000313" key="2">
    <source>
        <dbReference type="EMBL" id="MFC4269816.1"/>
    </source>
</evidence>
<accession>A0ABV8RBV3</accession>
<sequence length="166" mass="19164">MDAKEIIVFFGLKSHPEGGYFKEIYRSSGIIPNDHLPEFIKGDRNYCTSIHFLLTSDKFSAFHKINQDETWHFYSGTTLKIHMISPKGEYSFVFIGTNYSEGEIPQFTVPAHYFFAAEVIEKDSFSFVGCTVSPGFDFRDFTLPSCKELSKEFPEHKSKIERLTHH</sequence>
<name>A0ABV8RBV3_9FLAO</name>
<gene>
    <name evidence="2" type="ORF">ACFOWD_12945</name>
</gene>
<dbReference type="InterPro" id="IPR014710">
    <property type="entry name" value="RmlC-like_jellyroll"/>
</dbReference>
<dbReference type="SUPFAM" id="SSF51182">
    <property type="entry name" value="RmlC-like cupins"/>
    <property type="match status" value="1"/>
</dbReference>
<organism evidence="2 3">
    <name type="scientific">Polaribacter marinivivus</name>
    <dbReference type="NCBI Taxonomy" id="1524260"/>
    <lineage>
        <taxon>Bacteria</taxon>
        <taxon>Pseudomonadati</taxon>
        <taxon>Bacteroidota</taxon>
        <taxon>Flavobacteriia</taxon>
        <taxon>Flavobacteriales</taxon>
        <taxon>Flavobacteriaceae</taxon>
    </lineage>
</organism>
<dbReference type="PANTHER" id="PTHR33387">
    <property type="entry name" value="RMLC-LIKE JELLY ROLL FOLD PROTEIN"/>
    <property type="match status" value="1"/>
</dbReference>
<evidence type="ECO:0000259" key="1">
    <source>
        <dbReference type="Pfam" id="PF06172"/>
    </source>
</evidence>
<proteinExistence type="predicted"/>
<evidence type="ECO:0000313" key="3">
    <source>
        <dbReference type="Proteomes" id="UP001595826"/>
    </source>
</evidence>
<reference evidence="3" key="1">
    <citation type="journal article" date="2019" name="Int. J. Syst. Evol. Microbiol.">
        <title>The Global Catalogue of Microorganisms (GCM) 10K type strain sequencing project: providing services to taxonomists for standard genome sequencing and annotation.</title>
        <authorList>
            <consortium name="The Broad Institute Genomics Platform"/>
            <consortium name="The Broad Institute Genome Sequencing Center for Infectious Disease"/>
            <person name="Wu L."/>
            <person name="Ma J."/>
        </authorList>
    </citation>
    <scope>NUCLEOTIDE SEQUENCE [LARGE SCALE GENOMIC DNA]</scope>
    <source>
        <strain evidence="3">CECT 8655</strain>
    </source>
</reference>
<dbReference type="EMBL" id="JBHSCY010000003">
    <property type="protein sequence ID" value="MFC4269816.1"/>
    <property type="molecule type" value="Genomic_DNA"/>
</dbReference>
<comment type="caution">
    <text evidence="2">The sequence shown here is derived from an EMBL/GenBank/DDBJ whole genome shotgun (WGS) entry which is preliminary data.</text>
</comment>
<dbReference type="Proteomes" id="UP001595826">
    <property type="component" value="Unassembled WGS sequence"/>
</dbReference>
<dbReference type="InterPro" id="IPR039935">
    <property type="entry name" value="YML079W-like"/>
</dbReference>
<dbReference type="Pfam" id="PF06172">
    <property type="entry name" value="Cupin_5"/>
    <property type="match status" value="1"/>
</dbReference>
<dbReference type="CDD" id="cd06121">
    <property type="entry name" value="cupin_YML079wp"/>
    <property type="match status" value="1"/>
</dbReference>
<dbReference type="InterPro" id="IPR009327">
    <property type="entry name" value="Cupin_DUF985"/>
</dbReference>
<dbReference type="PANTHER" id="PTHR33387:SF3">
    <property type="entry name" value="DUF985 DOMAIN-CONTAINING PROTEIN"/>
    <property type="match status" value="1"/>
</dbReference>
<keyword evidence="3" id="KW-1185">Reference proteome</keyword>
<dbReference type="RefSeq" id="WP_377411239.1">
    <property type="nucleotide sequence ID" value="NZ_JBHSCY010000003.1"/>
</dbReference>
<dbReference type="Gene3D" id="2.60.120.10">
    <property type="entry name" value="Jelly Rolls"/>
    <property type="match status" value="1"/>
</dbReference>
<protein>
    <submittedName>
        <fullName evidence="2">Cupin domain-containing protein</fullName>
    </submittedName>
</protein>
<feature type="domain" description="DUF985" evidence="1">
    <location>
        <begin position="5"/>
        <end position="143"/>
    </location>
</feature>